<dbReference type="STRING" id="1388766.A0A017SL28"/>
<dbReference type="EC" id="6.2.1.1" evidence="1"/>
<evidence type="ECO:0000259" key="2">
    <source>
        <dbReference type="Pfam" id="PF00501"/>
    </source>
</evidence>
<dbReference type="OrthoDB" id="1706066at2759"/>
<reference evidence="4" key="1">
    <citation type="journal article" date="2014" name="Nat. Commun.">
        <title>Genomic adaptations of the halophilic Dead Sea filamentous fungus Eurotium rubrum.</title>
        <authorList>
            <person name="Kis-Papo T."/>
            <person name="Weig A.R."/>
            <person name="Riley R."/>
            <person name="Persoh D."/>
            <person name="Salamov A."/>
            <person name="Sun H."/>
            <person name="Lipzen A."/>
            <person name="Wasser S.P."/>
            <person name="Rambold G."/>
            <person name="Grigoriev I.V."/>
            <person name="Nevo E."/>
        </authorList>
    </citation>
    <scope>NUCLEOTIDE SEQUENCE [LARGE SCALE GENOMIC DNA]</scope>
    <source>
        <strain evidence="4">CBS 135680</strain>
    </source>
</reference>
<dbReference type="InterPro" id="IPR000873">
    <property type="entry name" value="AMP-dep_synth/lig_dom"/>
</dbReference>
<organism evidence="3 4">
    <name type="scientific">Aspergillus ruber (strain CBS 135680)</name>
    <dbReference type="NCBI Taxonomy" id="1388766"/>
    <lineage>
        <taxon>Eukaryota</taxon>
        <taxon>Fungi</taxon>
        <taxon>Dikarya</taxon>
        <taxon>Ascomycota</taxon>
        <taxon>Pezizomycotina</taxon>
        <taxon>Eurotiomycetes</taxon>
        <taxon>Eurotiomycetidae</taxon>
        <taxon>Eurotiales</taxon>
        <taxon>Aspergillaceae</taxon>
        <taxon>Aspergillus</taxon>
        <taxon>Aspergillus subgen. Aspergillus</taxon>
    </lineage>
</organism>
<evidence type="ECO:0000256" key="1">
    <source>
        <dbReference type="ARBA" id="ARBA00013275"/>
    </source>
</evidence>
<accession>A0A017SL28</accession>
<dbReference type="Proteomes" id="UP000019804">
    <property type="component" value="Unassembled WGS sequence"/>
</dbReference>
<dbReference type="GO" id="GO:0005829">
    <property type="term" value="C:cytosol"/>
    <property type="evidence" value="ECO:0007669"/>
    <property type="project" value="TreeGrafter"/>
</dbReference>
<dbReference type="AlphaFoldDB" id="A0A017SL28"/>
<dbReference type="InterPro" id="IPR042099">
    <property type="entry name" value="ANL_N_sf"/>
</dbReference>
<dbReference type="RefSeq" id="XP_040641315.1">
    <property type="nucleotide sequence ID" value="XM_040786841.1"/>
</dbReference>
<dbReference type="GO" id="GO:0006085">
    <property type="term" value="P:acetyl-CoA biosynthetic process"/>
    <property type="evidence" value="ECO:0007669"/>
    <property type="project" value="TreeGrafter"/>
</dbReference>
<dbReference type="Pfam" id="PF00501">
    <property type="entry name" value="AMP-binding"/>
    <property type="match status" value="1"/>
</dbReference>
<dbReference type="GO" id="GO:0003987">
    <property type="term" value="F:acetate-CoA ligase activity"/>
    <property type="evidence" value="ECO:0007669"/>
    <property type="project" value="UniProtKB-EC"/>
</dbReference>
<dbReference type="SUPFAM" id="SSF56801">
    <property type="entry name" value="Acetyl-CoA synthetase-like"/>
    <property type="match status" value="1"/>
</dbReference>
<name>A0A017SL28_ASPRC</name>
<evidence type="ECO:0000313" key="4">
    <source>
        <dbReference type="Proteomes" id="UP000019804"/>
    </source>
</evidence>
<sequence>MSQGGGMVCGPPACHLRGAPTRYQPISLGVERYGSAKGRYSHYLHAQYSEAIVAMLACARIGAIHSAVFAGFPVPALRGRIEDVCSKIALIVDESVSGGKAIPMRRIVDEALSMYDKDHLVQCLVLKRTGSPIPSPPGGSDHWWHGESAQWPNYIAPEPMDSEDPLYLLYISGSMGKPKGLLHSMTGYLLNLHPSDTMFCAGDVGWIAGNSYLVHVPLYE</sequence>
<keyword evidence="4" id="KW-1185">Reference proteome</keyword>
<dbReference type="Gene3D" id="3.40.50.12780">
    <property type="entry name" value="N-terminal domain of ligase-like"/>
    <property type="match status" value="1"/>
</dbReference>
<dbReference type="PANTHER" id="PTHR24095">
    <property type="entry name" value="ACETYL-COENZYME A SYNTHETASE"/>
    <property type="match status" value="1"/>
</dbReference>
<dbReference type="EMBL" id="KK088415">
    <property type="protein sequence ID" value="EYE97627.1"/>
    <property type="molecule type" value="Genomic_DNA"/>
</dbReference>
<proteinExistence type="predicted"/>
<gene>
    <name evidence="3" type="ORF">EURHEDRAFT_521381</name>
</gene>
<feature type="domain" description="AMP-dependent synthetase/ligase" evidence="2">
    <location>
        <begin position="50"/>
        <end position="219"/>
    </location>
</feature>
<dbReference type="GeneID" id="63701965"/>
<protein>
    <recommendedName>
        <fullName evidence="1">acetate--CoA ligase</fullName>
        <ecNumber evidence="1">6.2.1.1</ecNumber>
    </recommendedName>
</protein>
<dbReference type="PANTHER" id="PTHR24095:SF14">
    <property type="entry name" value="ACETYL-COENZYME A SYNTHETASE 1"/>
    <property type="match status" value="1"/>
</dbReference>
<dbReference type="HOGENOM" id="CLU_1255743_0_0_1"/>
<evidence type="ECO:0000313" key="3">
    <source>
        <dbReference type="EMBL" id="EYE97627.1"/>
    </source>
</evidence>